<evidence type="ECO:0000256" key="3">
    <source>
        <dbReference type="ARBA" id="ARBA00022593"/>
    </source>
</evidence>
<evidence type="ECO:0000313" key="6">
    <source>
        <dbReference type="EMBL" id="KAJ8964101.1"/>
    </source>
</evidence>
<reference evidence="6" key="1">
    <citation type="journal article" date="2023" name="Insect Mol. Biol.">
        <title>Genome sequencing provides insights into the evolution of gene families encoding plant cell wall-degrading enzymes in longhorned beetles.</title>
        <authorList>
            <person name="Shin N.R."/>
            <person name="Okamura Y."/>
            <person name="Kirsch R."/>
            <person name="Pauchet Y."/>
        </authorList>
    </citation>
    <scope>NUCLEOTIDE SEQUENCE</scope>
    <source>
        <strain evidence="6">RBIC_L_NR</strain>
    </source>
</reference>
<dbReference type="GO" id="GO:0030674">
    <property type="term" value="F:protein-macromolecule adaptor activity"/>
    <property type="evidence" value="ECO:0007669"/>
    <property type="project" value="TreeGrafter"/>
</dbReference>
<dbReference type="PANTHER" id="PTHR28080">
    <property type="entry name" value="PEROXISOMAL BIOGENESIS FACTOR 3"/>
    <property type="match status" value="1"/>
</dbReference>
<sequence length="328" mass="37686">MTVFSKIRGFFSRHRNKFIVGGIIFTGSILLTKYAQQRLKEWQERETREFFDRNRKQNHFESIGRTCNQTILNLSAALVEVIFKTVNTDEIIENLKMNPENKLEMWNNLKISVFCKSGVMIYSTVMLVVTLKIQLSIIGGYLYKDPNSVSTEMQEKYLSLCQRFLNLGIPKLSKLMENEVKKTVDSIDLKKQLKLSDVEAIYWSIQTALATNNENPIDQFRSYIFYEDVPNSSDIYNILQVTADFLDSDEVKSLTTHCVNRGFILLGDQIAEFFTQNGLAPPSSMNDFVNPFEVKKPLAKLLPIINGLLSKQSLPQNLVQQLIAKRKT</sequence>
<organism evidence="6 7">
    <name type="scientific">Rhamnusium bicolor</name>
    <dbReference type="NCBI Taxonomy" id="1586634"/>
    <lineage>
        <taxon>Eukaryota</taxon>
        <taxon>Metazoa</taxon>
        <taxon>Ecdysozoa</taxon>
        <taxon>Arthropoda</taxon>
        <taxon>Hexapoda</taxon>
        <taxon>Insecta</taxon>
        <taxon>Pterygota</taxon>
        <taxon>Neoptera</taxon>
        <taxon>Endopterygota</taxon>
        <taxon>Coleoptera</taxon>
        <taxon>Polyphaga</taxon>
        <taxon>Cucujiformia</taxon>
        <taxon>Chrysomeloidea</taxon>
        <taxon>Cerambycidae</taxon>
        <taxon>Lepturinae</taxon>
        <taxon>Rhagiini</taxon>
        <taxon>Rhamnusium</taxon>
    </lineage>
</organism>
<dbReference type="Proteomes" id="UP001162156">
    <property type="component" value="Unassembled WGS sequence"/>
</dbReference>
<comment type="function">
    <text evidence="4">Involved in peroxisome biosynthesis and integrity. Assembles membrane vesicles before the matrix proteins are translocated. As a docking factor for PEX19, is necessary for the import of peroxisomal membrane proteins in the peroxisomes.</text>
</comment>
<dbReference type="AlphaFoldDB" id="A0AAV8ZHS6"/>
<evidence type="ECO:0000256" key="1">
    <source>
        <dbReference type="ARBA" id="ARBA00011494"/>
    </source>
</evidence>
<keyword evidence="3" id="KW-0962">Peroxisome biogenesis</keyword>
<dbReference type="GO" id="GO:0005778">
    <property type="term" value="C:peroxisomal membrane"/>
    <property type="evidence" value="ECO:0007669"/>
    <property type="project" value="InterPro"/>
</dbReference>
<evidence type="ECO:0000313" key="7">
    <source>
        <dbReference type="Proteomes" id="UP001162156"/>
    </source>
</evidence>
<evidence type="ECO:0000256" key="2">
    <source>
        <dbReference type="ARBA" id="ARBA00014294"/>
    </source>
</evidence>
<evidence type="ECO:0000256" key="4">
    <source>
        <dbReference type="ARBA" id="ARBA00025338"/>
    </source>
</evidence>
<dbReference type="Pfam" id="PF04882">
    <property type="entry name" value="Peroxin-3"/>
    <property type="match status" value="3"/>
</dbReference>
<dbReference type="PANTHER" id="PTHR28080:SF1">
    <property type="entry name" value="PEROXISOMAL BIOGENESIS FACTOR 3"/>
    <property type="match status" value="1"/>
</dbReference>
<protein>
    <recommendedName>
        <fullName evidence="2">Peroxisomal biogenesis factor 3</fullName>
    </recommendedName>
    <alternativeName>
        <fullName evidence="5">Peroxisomal assembly protein PEX3</fullName>
    </alternativeName>
</protein>
<keyword evidence="7" id="KW-1185">Reference proteome</keyword>
<name>A0AAV8ZHS6_9CUCU</name>
<evidence type="ECO:0000256" key="5">
    <source>
        <dbReference type="ARBA" id="ARBA00029630"/>
    </source>
</evidence>
<accession>A0AAV8ZHS6</accession>
<comment type="subunit">
    <text evidence="1">Interacts with PEX19.</text>
</comment>
<gene>
    <name evidence="6" type="ORF">NQ314_005126</name>
</gene>
<dbReference type="InterPro" id="IPR006966">
    <property type="entry name" value="Peroxin-3"/>
</dbReference>
<dbReference type="GO" id="GO:0045046">
    <property type="term" value="P:protein import into peroxisome membrane"/>
    <property type="evidence" value="ECO:0007669"/>
    <property type="project" value="TreeGrafter"/>
</dbReference>
<comment type="caution">
    <text evidence="6">The sequence shown here is derived from an EMBL/GenBank/DDBJ whole genome shotgun (WGS) entry which is preliminary data.</text>
</comment>
<proteinExistence type="predicted"/>
<dbReference type="EMBL" id="JANEYF010001443">
    <property type="protein sequence ID" value="KAJ8964101.1"/>
    <property type="molecule type" value="Genomic_DNA"/>
</dbReference>